<dbReference type="InterPro" id="IPR009100">
    <property type="entry name" value="AcylCoA_DH/oxidase_NM_dom_sf"/>
</dbReference>
<dbReference type="InterPro" id="IPR009075">
    <property type="entry name" value="AcylCo_DH/oxidase_C"/>
</dbReference>
<evidence type="ECO:0000256" key="2">
    <source>
        <dbReference type="ARBA" id="ARBA00009347"/>
    </source>
</evidence>
<dbReference type="Gene3D" id="1.10.540.10">
    <property type="entry name" value="Acyl-CoA dehydrogenase/oxidase, N-terminal domain"/>
    <property type="match status" value="1"/>
</dbReference>
<dbReference type="FunFam" id="1.20.140.10:FF:000004">
    <property type="entry name" value="Acyl-CoA dehydrogenase FadE25"/>
    <property type="match status" value="1"/>
</dbReference>
<dbReference type="EMBL" id="REFY01000003">
    <property type="protein sequence ID" value="RQG90045.1"/>
    <property type="molecule type" value="Genomic_DNA"/>
</dbReference>
<evidence type="ECO:0000259" key="7">
    <source>
        <dbReference type="Pfam" id="PF00441"/>
    </source>
</evidence>
<evidence type="ECO:0000256" key="5">
    <source>
        <dbReference type="ARBA" id="ARBA00023002"/>
    </source>
</evidence>
<dbReference type="InterPro" id="IPR046373">
    <property type="entry name" value="Acyl-CoA_Oxase/DH_mid-dom_sf"/>
</dbReference>
<keyword evidence="4 6" id="KW-0274">FAD</keyword>
<dbReference type="GO" id="GO:0003995">
    <property type="term" value="F:acyl-CoA dehydrogenase activity"/>
    <property type="evidence" value="ECO:0007669"/>
    <property type="project" value="TreeGrafter"/>
</dbReference>
<accession>A0A3N6P3W2</accession>
<proteinExistence type="inferred from homology"/>
<name>A0A3N6P3W2_9EURY</name>
<dbReference type="GO" id="GO:0050660">
    <property type="term" value="F:flavin adenine dinucleotide binding"/>
    <property type="evidence" value="ECO:0007669"/>
    <property type="project" value="InterPro"/>
</dbReference>
<keyword evidence="5 6" id="KW-0560">Oxidoreductase</keyword>
<evidence type="ECO:0000313" key="10">
    <source>
        <dbReference type="EMBL" id="RQG90045.1"/>
    </source>
</evidence>
<evidence type="ECO:0000256" key="1">
    <source>
        <dbReference type="ARBA" id="ARBA00001974"/>
    </source>
</evidence>
<dbReference type="RefSeq" id="WP_124178137.1">
    <property type="nucleotide sequence ID" value="NZ_REFY01000003.1"/>
</dbReference>
<comment type="similarity">
    <text evidence="2 6">Belongs to the acyl-CoA dehydrogenase family.</text>
</comment>
<dbReference type="SUPFAM" id="SSF56645">
    <property type="entry name" value="Acyl-CoA dehydrogenase NM domain-like"/>
    <property type="match status" value="1"/>
</dbReference>
<evidence type="ECO:0000313" key="11">
    <source>
        <dbReference type="Proteomes" id="UP000273828"/>
    </source>
</evidence>
<dbReference type="Gene3D" id="1.20.140.10">
    <property type="entry name" value="Butyryl-CoA Dehydrogenase, subunit A, domain 3"/>
    <property type="match status" value="1"/>
</dbReference>
<gene>
    <name evidence="10" type="ORF">EA462_08575</name>
</gene>
<reference evidence="10 11" key="1">
    <citation type="submission" date="2018-10" db="EMBL/GenBank/DDBJ databases">
        <title>Natrarchaeobius chitinivorans gen. nov., sp. nov., and Natrarchaeobius haloalkaliphilus sp. nov., alkaliphilic, chitin-utilizing haloarchaea from hypersaline alkaline lakes.</title>
        <authorList>
            <person name="Sorokin D.Y."/>
            <person name="Elcheninov A.G."/>
            <person name="Kostrikina N.A."/>
            <person name="Bale N.J."/>
            <person name="Sinninghe Damste J.S."/>
            <person name="Khijniak T.V."/>
            <person name="Kublanov I.V."/>
            <person name="Toshchakov S.V."/>
        </authorList>
    </citation>
    <scope>NUCLEOTIDE SEQUENCE [LARGE SCALE GENOMIC DNA]</scope>
    <source>
        <strain evidence="10 11">AArcht-Sl</strain>
    </source>
</reference>
<dbReference type="SUPFAM" id="SSF47203">
    <property type="entry name" value="Acyl-CoA dehydrogenase C-terminal domain-like"/>
    <property type="match status" value="1"/>
</dbReference>
<evidence type="ECO:0000259" key="9">
    <source>
        <dbReference type="Pfam" id="PF02771"/>
    </source>
</evidence>
<dbReference type="FunFam" id="1.10.540.10:FF:000026">
    <property type="entry name" value="Acyl-CoA dehydrogenase medium chain"/>
    <property type="match status" value="1"/>
</dbReference>
<keyword evidence="11" id="KW-1185">Reference proteome</keyword>
<feature type="domain" description="Acyl-CoA dehydrogenase/oxidase N-terminal" evidence="9">
    <location>
        <begin position="4"/>
        <end position="114"/>
    </location>
</feature>
<protein>
    <submittedName>
        <fullName evidence="10">Acyl-CoA dehydrogenase</fullName>
    </submittedName>
</protein>
<evidence type="ECO:0000256" key="6">
    <source>
        <dbReference type="RuleBase" id="RU362125"/>
    </source>
</evidence>
<evidence type="ECO:0000256" key="4">
    <source>
        <dbReference type="ARBA" id="ARBA00022827"/>
    </source>
</evidence>
<dbReference type="InterPro" id="IPR006091">
    <property type="entry name" value="Acyl-CoA_Oxase/DH_mid-dom"/>
</dbReference>
<dbReference type="PIRSF" id="PIRSF016578">
    <property type="entry name" value="HsaA"/>
    <property type="match status" value="1"/>
</dbReference>
<dbReference type="InterPro" id="IPR013786">
    <property type="entry name" value="AcylCoA_DH/ox_N"/>
</dbReference>
<dbReference type="OrthoDB" id="275197at2157"/>
<feature type="domain" description="Acyl-CoA dehydrogenase/oxidase C-terminal" evidence="7">
    <location>
        <begin position="225"/>
        <end position="372"/>
    </location>
</feature>
<comment type="cofactor">
    <cofactor evidence="1 6">
        <name>FAD</name>
        <dbReference type="ChEBI" id="CHEBI:57692"/>
    </cofactor>
</comment>
<organism evidence="10 11">
    <name type="scientific">Natrarchaeobius halalkaliphilus</name>
    <dbReference type="NCBI Taxonomy" id="1679091"/>
    <lineage>
        <taxon>Archaea</taxon>
        <taxon>Methanobacteriati</taxon>
        <taxon>Methanobacteriota</taxon>
        <taxon>Stenosarchaea group</taxon>
        <taxon>Halobacteria</taxon>
        <taxon>Halobacteriales</taxon>
        <taxon>Natrialbaceae</taxon>
        <taxon>Natrarchaeobius</taxon>
    </lineage>
</organism>
<dbReference type="FunFam" id="2.40.110.10:FF:000002">
    <property type="entry name" value="Acyl-CoA dehydrogenase fadE12"/>
    <property type="match status" value="1"/>
</dbReference>
<evidence type="ECO:0000259" key="8">
    <source>
        <dbReference type="Pfam" id="PF02770"/>
    </source>
</evidence>
<dbReference type="Pfam" id="PF02770">
    <property type="entry name" value="Acyl-CoA_dh_M"/>
    <property type="match status" value="1"/>
</dbReference>
<keyword evidence="3 6" id="KW-0285">Flavoprotein</keyword>
<dbReference type="Pfam" id="PF00441">
    <property type="entry name" value="Acyl-CoA_dh_1"/>
    <property type="match status" value="1"/>
</dbReference>
<dbReference type="PANTHER" id="PTHR43884">
    <property type="entry name" value="ACYL-COA DEHYDROGENASE"/>
    <property type="match status" value="1"/>
</dbReference>
<feature type="domain" description="Acyl-CoA oxidase/dehydrogenase middle" evidence="8">
    <location>
        <begin position="119"/>
        <end position="213"/>
    </location>
</feature>
<comment type="caution">
    <text evidence="10">The sequence shown here is derived from an EMBL/GenBank/DDBJ whole genome shotgun (WGS) entry which is preliminary data.</text>
</comment>
<dbReference type="InterPro" id="IPR036250">
    <property type="entry name" value="AcylCo_DH-like_C"/>
</dbReference>
<dbReference type="InterPro" id="IPR037069">
    <property type="entry name" value="AcylCoA_DH/ox_N_sf"/>
</dbReference>
<dbReference type="Gene3D" id="2.40.110.10">
    <property type="entry name" value="Butyryl-CoA Dehydrogenase, subunit A, domain 2"/>
    <property type="match status" value="1"/>
</dbReference>
<sequence length="374" mass="40006">MELSDEQELVRETVRSFVANEVAPAVGEADATQTFPEGVWDGLAELGLTGLSVSDAYGGDDAGAVTQSIVNEELAYGHLSVATALSVHILATACIREFGTEDHREEWLPKMAAGRPVGAFALSEADAGSNPAEMSTQARLEDGEYVIDGRKQWITNGQRAGVVILFAKTDRDDPDTVTQFLVPTDVDGFSVGKKEDKLGLRASDTTSLIFDGVRIPEANRLTDVGAGLKAAFSTLTGGRIAIASQAVGLAQAALDDALAYASEREQFGRPIADHQAIAHKLAEMGTDVRAARLLTRDAARKNDGDVDPMAASMAKYFASETAVDVTNEALQVHGGYGYTTAFDVERYYRDAKVTTIYEGTSEIQKNIIARHLTE</sequence>
<dbReference type="Pfam" id="PF02771">
    <property type="entry name" value="Acyl-CoA_dh_N"/>
    <property type="match status" value="1"/>
</dbReference>
<evidence type="ECO:0000256" key="3">
    <source>
        <dbReference type="ARBA" id="ARBA00022630"/>
    </source>
</evidence>
<dbReference type="PANTHER" id="PTHR43884:SF12">
    <property type="entry name" value="ISOVALERYL-COA DEHYDROGENASE, MITOCHONDRIAL-RELATED"/>
    <property type="match status" value="1"/>
</dbReference>
<dbReference type="Proteomes" id="UP000273828">
    <property type="component" value="Unassembled WGS sequence"/>
</dbReference>
<dbReference type="AlphaFoldDB" id="A0A3N6P3W2"/>